<evidence type="ECO:0000259" key="2">
    <source>
        <dbReference type="PROSITE" id="PS50164"/>
    </source>
</evidence>
<evidence type="ECO:0000313" key="4">
    <source>
        <dbReference type="EMBL" id="SDE85307.1"/>
    </source>
</evidence>
<proteinExistence type="predicted"/>
<dbReference type="Pfam" id="PF05066">
    <property type="entry name" value="HARE-HTH"/>
    <property type="match status" value="1"/>
</dbReference>
<dbReference type="GO" id="GO:0004519">
    <property type="term" value="F:endonuclease activity"/>
    <property type="evidence" value="ECO:0007669"/>
    <property type="project" value="UniProtKB-KW"/>
</dbReference>
<dbReference type="STRING" id="521013.SAMN04488567_2815"/>
<keyword evidence="4" id="KW-0540">Nuclease</keyword>
<reference evidence="5" key="1">
    <citation type="submission" date="2016-10" db="EMBL/GenBank/DDBJ databases">
        <authorList>
            <person name="Varghese N."/>
            <person name="Submissions S."/>
        </authorList>
    </citation>
    <scope>NUCLEOTIDE SEQUENCE [LARGE SCALE GENOMIC DNA]</scope>
    <source>
        <strain evidence="5">DSM 21424</strain>
    </source>
</reference>
<feature type="domain" description="HTH HARE-type" evidence="3">
    <location>
        <begin position="6"/>
        <end position="77"/>
    </location>
</feature>
<dbReference type="InterPro" id="IPR000305">
    <property type="entry name" value="GIY-YIG_endonuc"/>
</dbReference>
<name>A0A1G7GB31_9RHOB</name>
<dbReference type="Proteomes" id="UP000198922">
    <property type="component" value="Unassembled WGS sequence"/>
</dbReference>
<dbReference type="AlphaFoldDB" id="A0A1G7GB31"/>
<keyword evidence="4" id="KW-0255">Endonuclease</keyword>
<dbReference type="PROSITE" id="PS50164">
    <property type="entry name" value="GIY_YIG"/>
    <property type="match status" value="1"/>
</dbReference>
<dbReference type="PROSITE" id="PS51913">
    <property type="entry name" value="HTH_HARE"/>
    <property type="match status" value="1"/>
</dbReference>
<protein>
    <submittedName>
        <fullName evidence="4">HB1, ASXL, restriction endonuclease HTH domain</fullName>
    </submittedName>
</protein>
<gene>
    <name evidence="4" type="ORF">SAMN04488567_2815</name>
</gene>
<evidence type="ECO:0000259" key="3">
    <source>
        <dbReference type="PROSITE" id="PS51913"/>
    </source>
</evidence>
<dbReference type="GO" id="GO:0006355">
    <property type="term" value="P:regulation of DNA-templated transcription"/>
    <property type="evidence" value="ECO:0007669"/>
    <property type="project" value="InterPro"/>
</dbReference>
<dbReference type="InterPro" id="IPR007759">
    <property type="entry name" value="Asxl_HARE-HTH"/>
</dbReference>
<dbReference type="CDD" id="cd00719">
    <property type="entry name" value="GIY-YIG_SF"/>
    <property type="match status" value="1"/>
</dbReference>
<accession>A0A1G7GB31</accession>
<organism evidence="4 5">
    <name type="scientific">Limimaricola pyoseonensis</name>
    <dbReference type="NCBI Taxonomy" id="521013"/>
    <lineage>
        <taxon>Bacteria</taxon>
        <taxon>Pseudomonadati</taxon>
        <taxon>Pseudomonadota</taxon>
        <taxon>Alphaproteobacteria</taxon>
        <taxon>Rhodobacterales</taxon>
        <taxon>Paracoccaceae</taxon>
        <taxon>Limimaricola</taxon>
    </lineage>
</organism>
<evidence type="ECO:0000256" key="1">
    <source>
        <dbReference type="ARBA" id="ARBA00023163"/>
    </source>
</evidence>
<dbReference type="OrthoDB" id="1493526at2"/>
<keyword evidence="4" id="KW-0378">Hydrolase</keyword>
<dbReference type="RefSeq" id="WP_090112984.1">
    <property type="nucleotide sequence ID" value="NZ_FNAT01000004.1"/>
</dbReference>
<evidence type="ECO:0000313" key="5">
    <source>
        <dbReference type="Proteomes" id="UP000198922"/>
    </source>
</evidence>
<feature type="domain" description="GIY-YIG" evidence="2">
    <location>
        <begin position="131"/>
        <end position="218"/>
    </location>
</feature>
<sequence>MAKRNSNWESSIIEVLRAADEPMHFAEIAEVIAKNKMRRSLGATPANTVASTISRSINNGNDTFLKTERGYYTLREKLYKESNQKPETEESAAGIVTSIGMYWRATEVDWKRAPKLMGKQQEDSDPIDFCDQVGIYLLHDRGRVIYVGRSIDRPLGQRLYEHTRDRLNGRWERFSWFGLKEVDAHGKLKGSAPSFEMEKVVAAFEAILIESLEPPQNRKRGDHFKAVEYIQAPSPRNNNAMKQELIQQLIKQMEM</sequence>
<dbReference type="EMBL" id="FNAT01000004">
    <property type="protein sequence ID" value="SDE85307.1"/>
    <property type="molecule type" value="Genomic_DNA"/>
</dbReference>
<keyword evidence="5" id="KW-1185">Reference proteome</keyword>
<keyword evidence="1" id="KW-0804">Transcription</keyword>